<evidence type="ECO:0000313" key="5">
    <source>
        <dbReference type="EMBL" id="VFP78574.1"/>
    </source>
</evidence>
<keyword evidence="2 4" id="KW-0732">Signal</keyword>
<evidence type="ECO:0000256" key="3">
    <source>
        <dbReference type="PIRNR" id="PIRNR002094"/>
    </source>
</evidence>
<dbReference type="GO" id="GO:0051082">
    <property type="term" value="F:unfolded protein binding"/>
    <property type="evidence" value="ECO:0007669"/>
    <property type="project" value="InterPro"/>
</dbReference>
<dbReference type="Proteomes" id="UP000294364">
    <property type="component" value="Chromosome"/>
</dbReference>
<dbReference type="SMART" id="SM00935">
    <property type="entry name" value="OmpH"/>
    <property type="match status" value="1"/>
</dbReference>
<evidence type="ECO:0000256" key="1">
    <source>
        <dbReference type="ARBA" id="ARBA00018026"/>
    </source>
</evidence>
<dbReference type="EMBL" id="LR217698">
    <property type="protein sequence ID" value="VFP78574.1"/>
    <property type="molecule type" value="Genomic_DNA"/>
</dbReference>
<dbReference type="InterPro" id="IPR005632">
    <property type="entry name" value="Chaperone_Skp"/>
</dbReference>
<gene>
    <name evidence="5" type="primary">skp</name>
    <name evidence="5" type="ORF">ERCICURT3053_199</name>
</gene>
<dbReference type="GO" id="GO:0005829">
    <property type="term" value="C:cytosol"/>
    <property type="evidence" value="ECO:0007669"/>
    <property type="project" value="TreeGrafter"/>
</dbReference>
<dbReference type="PANTHER" id="PTHR35089">
    <property type="entry name" value="CHAPERONE PROTEIN SKP"/>
    <property type="match status" value="1"/>
</dbReference>
<dbReference type="Pfam" id="PF03938">
    <property type="entry name" value="OmpH"/>
    <property type="match status" value="1"/>
</dbReference>
<proteinExistence type="inferred from homology"/>
<name>A0A451CYS0_9GAMM</name>
<dbReference type="Gene3D" id="3.30.910.20">
    <property type="entry name" value="Skp domain"/>
    <property type="match status" value="1"/>
</dbReference>
<dbReference type="SUPFAM" id="SSF111384">
    <property type="entry name" value="OmpH-like"/>
    <property type="match status" value="1"/>
</dbReference>
<comment type="similarity">
    <text evidence="3">Belongs to the skp family.</text>
</comment>
<organism evidence="5 6">
    <name type="scientific">Candidatus Erwinia haradaeae</name>
    <dbReference type="NCBI Taxonomy" id="1922217"/>
    <lineage>
        <taxon>Bacteria</taxon>
        <taxon>Pseudomonadati</taxon>
        <taxon>Pseudomonadota</taxon>
        <taxon>Gammaproteobacteria</taxon>
        <taxon>Enterobacterales</taxon>
        <taxon>Erwiniaceae</taxon>
        <taxon>Erwinia</taxon>
    </lineage>
</organism>
<reference evidence="5 6" key="1">
    <citation type="submission" date="2019-02" db="EMBL/GenBank/DDBJ databases">
        <authorList>
            <person name="Manzano-Marin A."/>
            <person name="Manzano-Marin A."/>
        </authorList>
    </citation>
    <scope>NUCLEOTIDE SEQUENCE [LARGE SCALE GENOMIC DNA]</scope>
    <source>
        <strain evidence="5 6">ErCicurtihirsuta</strain>
    </source>
</reference>
<feature type="signal peptide" evidence="4">
    <location>
        <begin position="1"/>
        <end position="22"/>
    </location>
</feature>
<dbReference type="InterPro" id="IPR024930">
    <property type="entry name" value="Skp_dom_sf"/>
</dbReference>
<protein>
    <recommendedName>
        <fullName evidence="1">Chaperone protein Skp</fullName>
    </recommendedName>
</protein>
<feature type="chain" id="PRO_5019504544" description="Chaperone protein Skp" evidence="4">
    <location>
        <begin position="23"/>
        <end position="165"/>
    </location>
</feature>
<accession>A0A451CYS0</accession>
<dbReference type="GO" id="GO:0050821">
    <property type="term" value="P:protein stabilization"/>
    <property type="evidence" value="ECO:0007669"/>
    <property type="project" value="TreeGrafter"/>
</dbReference>
<sequence length="165" mass="19107" precursor="true">MKQFFYIAGLSLSLVISAMAEASDKIGVVNMSSIFQQLPERAAAAQKLENEFKERTAELQGMENELQTKIRHLQRDGLTMKPSERINMEQEVIQKREAFSNKVQIFDQDNRRRQIEERNKILDRIQNAVKKIARIQGYDIVFDQNTVAYSVQSKDITDDVLKQVQ</sequence>
<evidence type="ECO:0000256" key="4">
    <source>
        <dbReference type="SAM" id="SignalP"/>
    </source>
</evidence>
<dbReference type="PANTHER" id="PTHR35089:SF1">
    <property type="entry name" value="CHAPERONE PROTEIN SKP"/>
    <property type="match status" value="1"/>
</dbReference>
<evidence type="ECO:0000256" key="2">
    <source>
        <dbReference type="ARBA" id="ARBA00022729"/>
    </source>
</evidence>
<evidence type="ECO:0000313" key="6">
    <source>
        <dbReference type="Proteomes" id="UP000294364"/>
    </source>
</evidence>
<dbReference type="AlphaFoldDB" id="A0A451CYS0"/>
<dbReference type="PIRSF" id="PIRSF002094">
    <property type="entry name" value="OMP26_Skp"/>
    <property type="match status" value="1"/>
</dbReference>